<keyword evidence="1" id="KW-0472">Membrane</keyword>
<proteinExistence type="predicted"/>
<dbReference type="EMBL" id="CAUJNA010000913">
    <property type="protein sequence ID" value="CAJ1382554.1"/>
    <property type="molecule type" value="Genomic_DNA"/>
</dbReference>
<feature type="transmembrane region" description="Helical" evidence="1">
    <location>
        <begin position="166"/>
        <end position="191"/>
    </location>
</feature>
<keyword evidence="1" id="KW-0812">Transmembrane</keyword>
<evidence type="ECO:0000256" key="1">
    <source>
        <dbReference type="SAM" id="Phobius"/>
    </source>
</evidence>
<organism evidence="2 3">
    <name type="scientific">Effrenium voratum</name>
    <dbReference type="NCBI Taxonomy" id="2562239"/>
    <lineage>
        <taxon>Eukaryota</taxon>
        <taxon>Sar</taxon>
        <taxon>Alveolata</taxon>
        <taxon>Dinophyceae</taxon>
        <taxon>Suessiales</taxon>
        <taxon>Symbiodiniaceae</taxon>
        <taxon>Effrenium</taxon>
    </lineage>
</organism>
<keyword evidence="1" id="KW-1133">Transmembrane helix</keyword>
<accession>A0AA36I7R2</accession>
<dbReference type="Proteomes" id="UP001178507">
    <property type="component" value="Unassembled WGS sequence"/>
</dbReference>
<sequence length="205" mass="22325">MAQTKTWQRVGLLLGILTSLLFFTGLGMFLGSVPGATSMPCTITQKNLTTETCCDYEVPCVEQPCPHKLCYPSLGFEEDGPCSCPATSTWVPCYICDLRTSFEQNITVSDRTFHAGWVVEVARHMATAKDICDNAPGVTGTGITCYSEGAREWESNLRVRFSPLSAMGIAGAALLGVGFLCTSLCCLPFWWTRCKSETVQRAPLP</sequence>
<evidence type="ECO:0000313" key="2">
    <source>
        <dbReference type="EMBL" id="CAJ1382554.1"/>
    </source>
</evidence>
<keyword evidence="3" id="KW-1185">Reference proteome</keyword>
<dbReference type="AlphaFoldDB" id="A0AA36I7R2"/>
<evidence type="ECO:0000313" key="3">
    <source>
        <dbReference type="Proteomes" id="UP001178507"/>
    </source>
</evidence>
<name>A0AA36I7R2_9DINO</name>
<feature type="transmembrane region" description="Helical" evidence="1">
    <location>
        <begin position="12"/>
        <end position="30"/>
    </location>
</feature>
<reference evidence="2" key="1">
    <citation type="submission" date="2023-08" db="EMBL/GenBank/DDBJ databases">
        <authorList>
            <person name="Chen Y."/>
            <person name="Shah S."/>
            <person name="Dougan E. K."/>
            <person name="Thang M."/>
            <person name="Chan C."/>
        </authorList>
    </citation>
    <scope>NUCLEOTIDE SEQUENCE</scope>
</reference>
<comment type="caution">
    <text evidence="2">The sequence shown here is derived from an EMBL/GenBank/DDBJ whole genome shotgun (WGS) entry which is preliminary data.</text>
</comment>
<protein>
    <submittedName>
        <fullName evidence="2">Uncharacterized protein</fullName>
    </submittedName>
</protein>
<gene>
    <name evidence="2" type="ORF">EVOR1521_LOCUS9913</name>
</gene>